<keyword evidence="1 6" id="KW-0963">Cytoplasm</keyword>
<keyword evidence="8" id="KW-1185">Reference proteome</keyword>
<evidence type="ECO:0000256" key="3">
    <source>
        <dbReference type="ARBA" id="ARBA00022741"/>
    </source>
</evidence>
<comment type="function">
    <text evidence="6">Part of the phosphoribosylformylglycinamidine synthase complex involved in the purines biosynthetic pathway. Catalyzes the ATP-dependent conversion of formylglycinamide ribonucleotide (FGAR) and glutamine to yield formylglycinamidine ribonucleotide (FGAM) and glutamate. The FGAM synthase complex is composed of three subunits. PurQ produces an ammonia molecule by converting glutamine to glutamate. PurL transfers the ammonia molecule to FGAR to form FGAM in an ATP-dependent manner. PurS interacts with PurQ and PurL and is thought to assist in the transfer of the ammonia molecule from PurQ to PurL.</text>
</comment>
<name>A0ABT0CC99_THEVL</name>
<keyword evidence="3 6" id="KW-0547">Nucleotide-binding</keyword>
<gene>
    <name evidence="6 7" type="primary">purS</name>
    <name evidence="7" type="ORF">JX360_10705</name>
</gene>
<comment type="caution">
    <text evidence="7">The sequence shown here is derived from an EMBL/GenBank/DDBJ whole genome shotgun (WGS) entry which is preliminary data.</text>
</comment>
<comment type="catalytic activity">
    <reaction evidence="6">
        <text>N(2)-formyl-N(1)-(5-phospho-beta-D-ribosyl)glycinamide + L-glutamine + ATP + H2O = 2-formamido-N(1)-(5-O-phospho-beta-D-ribosyl)acetamidine + L-glutamate + ADP + phosphate + H(+)</text>
        <dbReference type="Rhea" id="RHEA:17129"/>
        <dbReference type="ChEBI" id="CHEBI:15377"/>
        <dbReference type="ChEBI" id="CHEBI:15378"/>
        <dbReference type="ChEBI" id="CHEBI:29985"/>
        <dbReference type="ChEBI" id="CHEBI:30616"/>
        <dbReference type="ChEBI" id="CHEBI:43474"/>
        <dbReference type="ChEBI" id="CHEBI:58359"/>
        <dbReference type="ChEBI" id="CHEBI:147286"/>
        <dbReference type="ChEBI" id="CHEBI:147287"/>
        <dbReference type="ChEBI" id="CHEBI:456216"/>
        <dbReference type="EC" id="6.3.5.3"/>
    </reaction>
</comment>
<sequence>MQFQAQIQIHLRPSVLDPAGVAVQSSLHQLGHTQVQQVRIGKHIQLQLEAPDAETAQKRVGELCDQLLANPVIETYAIRVEPVGS</sequence>
<keyword evidence="4 6" id="KW-0658">Purine biosynthesis</keyword>
<dbReference type="RefSeq" id="WP_244350647.1">
    <property type="nucleotide sequence ID" value="NZ_JAFIRA010000026.1"/>
</dbReference>
<evidence type="ECO:0000256" key="5">
    <source>
        <dbReference type="ARBA" id="ARBA00022840"/>
    </source>
</evidence>
<dbReference type="Pfam" id="PF02700">
    <property type="entry name" value="PurS"/>
    <property type="match status" value="1"/>
</dbReference>
<dbReference type="GO" id="GO:0004642">
    <property type="term" value="F:phosphoribosylformylglycinamidine synthase activity"/>
    <property type="evidence" value="ECO:0007669"/>
    <property type="project" value="UniProtKB-EC"/>
</dbReference>
<organism evidence="7 8">
    <name type="scientific">Thermostichus vulcanus str. 'Rupite'</name>
    <dbReference type="NCBI Taxonomy" id="2813851"/>
    <lineage>
        <taxon>Bacteria</taxon>
        <taxon>Bacillati</taxon>
        <taxon>Cyanobacteriota</taxon>
        <taxon>Cyanophyceae</taxon>
        <taxon>Thermostichales</taxon>
        <taxon>Thermostichaceae</taxon>
        <taxon>Thermostichus</taxon>
    </lineage>
</organism>
<dbReference type="SUPFAM" id="SSF82697">
    <property type="entry name" value="PurS-like"/>
    <property type="match status" value="1"/>
</dbReference>
<evidence type="ECO:0000313" key="8">
    <source>
        <dbReference type="Proteomes" id="UP000830835"/>
    </source>
</evidence>
<dbReference type="PANTHER" id="PTHR34696">
    <property type="entry name" value="PHOSPHORIBOSYLFORMYLGLYCINAMIDINE SYNTHASE SUBUNIT PURS"/>
    <property type="match status" value="1"/>
</dbReference>
<comment type="pathway">
    <text evidence="6">Purine metabolism; IMP biosynthesis via de novo pathway; 5-amino-1-(5-phospho-D-ribosyl)imidazole from N(2)-formyl-N(1)-(5-phospho-D-ribosyl)glycinamide: step 1/2.</text>
</comment>
<dbReference type="Proteomes" id="UP000830835">
    <property type="component" value="Unassembled WGS sequence"/>
</dbReference>
<evidence type="ECO:0000313" key="7">
    <source>
        <dbReference type="EMBL" id="MCJ2543371.1"/>
    </source>
</evidence>
<dbReference type="PANTHER" id="PTHR34696:SF1">
    <property type="entry name" value="PHOSPHORIBOSYLFORMYLGLYCINAMIDINE SYNTHASE SUBUNIT PURS"/>
    <property type="match status" value="1"/>
</dbReference>
<evidence type="ECO:0000256" key="2">
    <source>
        <dbReference type="ARBA" id="ARBA00022598"/>
    </source>
</evidence>
<dbReference type="Gene3D" id="3.30.1280.10">
    <property type="entry name" value="Phosphoribosylformylglycinamidine synthase subunit PurS"/>
    <property type="match status" value="1"/>
</dbReference>
<dbReference type="NCBIfam" id="TIGR00302">
    <property type="entry name" value="phosphoribosylformylglycinamidine synthase subunit PurS"/>
    <property type="match status" value="1"/>
</dbReference>
<dbReference type="EMBL" id="JAFIRA010000026">
    <property type="protein sequence ID" value="MCJ2543371.1"/>
    <property type="molecule type" value="Genomic_DNA"/>
</dbReference>
<proteinExistence type="inferred from homology"/>
<dbReference type="HAMAP" id="MF_01926">
    <property type="entry name" value="PurS"/>
    <property type="match status" value="1"/>
</dbReference>
<dbReference type="EC" id="6.3.5.3" evidence="6"/>
<accession>A0ABT0CC99</accession>
<comment type="subunit">
    <text evidence="6">Part of the FGAM synthase complex composed of 1 PurL, 1 PurQ and 2 PurS subunits.</text>
</comment>
<protein>
    <recommendedName>
        <fullName evidence="6">Phosphoribosylformylglycinamidine synthase subunit PurS</fullName>
        <shortName evidence="6">FGAM synthase</shortName>
        <ecNumber evidence="6">6.3.5.3</ecNumber>
    </recommendedName>
    <alternativeName>
        <fullName evidence="6">Formylglycinamide ribonucleotide amidotransferase subunit III</fullName>
        <shortName evidence="6">FGAR amidotransferase III</shortName>
        <shortName evidence="6">FGAR-AT III</shortName>
    </alternativeName>
    <alternativeName>
        <fullName evidence="6">Phosphoribosylformylglycinamidine synthase subunit III</fullName>
    </alternativeName>
</protein>
<evidence type="ECO:0000256" key="1">
    <source>
        <dbReference type="ARBA" id="ARBA00022490"/>
    </source>
</evidence>
<dbReference type="InterPro" id="IPR003850">
    <property type="entry name" value="PurS"/>
</dbReference>
<comment type="subcellular location">
    <subcellularLocation>
        <location evidence="6">Cytoplasm</location>
    </subcellularLocation>
</comment>
<dbReference type="NCBIfam" id="NF004630">
    <property type="entry name" value="PRK05974.1"/>
    <property type="match status" value="1"/>
</dbReference>
<reference evidence="7" key="1">
    <citation type="submission" date="2021-02" db="EMBL/GenBank/DDBJ databases">
        <title>The CRISPR/cas machinery reduction and long-range gene transfer in the hot spring cyanobacterium Synechococcus.</title>
        <authorList>
            <person name="Dvorak P."/>
            <person name="Jahodarova E."/>
            <person name="Hasler P."/>
            <person name="Poulickova A."/>
        </authorList>
    </citation>
    <scope>NUCLEOTIDE SEQUENCE</scope>
    <source>
        <strain evidence="7">Rupite</strain>
    </source>
</reference>
<keyword evidence="2 6" id="KW-0436">Ligase</keyword>
<evidence type="ECO:0000256" key="6">
    <source>
        <dbReference type="HAMAP-Rule" id="MF_01926"/>
    </source>
</evidence>
<dbReference type="InterPro" id="IPR036604">
    <property type="entry name" value="PurS-like_sf"/>
</dbReference>
<comment type="similarity">
    <text evidence="6">Belongs to the PurS family.</text>
</comment>
<keyword evidence="5 6" id="KW-0067">ATP-binding</keyword>
<evidence type="ECO:0000256" key="4">
    <source>
        <dbReference type="ARBA" id="ARBA00022755"/>
    </source>
</evidence>